<dbReference type="EMBL" id="CASHTH010004056">
    <property type="protein sequence ID" value="CAI8052939.1"/>
    <property type="molecule type" value="Genomic_DNA"/>
</dbReference>
<dbReference type="PRINTS" id="PR01356">
    <property type="entry name" value="GFGPROTEIN"/>
</dbReference>
<comment type="similarity">
    <text evidence="1">Belongs to the Nudix hydrolase family.</text>
</comment>
<reference evidence="4" key="1">
    <citation type="submission" date="2023-03" db="EMBL/GenBank/DDBJ databases">
        <authorList>
            <person name="Steffen K."/>
            <person name="Cardenas P."/>
        </authorList>
    </citation>
    <scope>NUCLEOTIDE SEQUENCE</scope>
</reference>
<evidence type="ECO:0000313" key="4">
    <source>
        <dbReference type="EMBL" id="CAI8052939.1"/>
    </source>
</evidence>
<dbReference type="Proteomes" id="UP001174909">
    <property type="component" value="Unassembled WGS sequence"/>
</dbReference>
<evidence type="ECO:0000259" key="3">
    <source>
        <dbReference type="PROSITE" id="PS51462"/>
    </source>
</evidence>
<dbReference type="PROSITE" id="PS00893">
    <property type="entry name" value="NUDIX_BOX"/>
    <property type="match status" value="1"/>
</dbReference>
<dbReference type="GO" id="GO:0051287">
    <property type="term" value="F:NAD binding"/>
    <property type="evidence" value="ECO:0007669"/>
    <property type="project" value="TreeGrafter"/>
</dbReference>
<dbReference type="Pfam" id="PF18290">
    <property type="entry name" value="Nudix_hydro"/>
    <property type="match status" value="1"/>
</dbReference>
<dbReference type="Pfam" id="PF00293">
    <property type="entry name" value="NUDIX"/>
    <property type="match status" value="1"/>
</dbReference>
<dbReference type="SUPFAM" id="SSF55811">
    <property type="entry name" value="Nudix"/>
    <property type="match status" value="1"/>
</dbReference>
<dbReference type="PANTHER" id="PTHR13994:SF13">
    <property type="entry name" value="FI03680P"/>
    <property type="match status" value="1"/>
</dbReference>
<comment type="caution">
    <text evidence="4">The sequence shown here is derived from an EMBL/GenBank/DDBJ whole genome shotgun (WGS) entry which is preliminary data.</text>
</comment>
<dbReference type="GO" id="GO:0035529">
    <property type="term" value="F:NADH pyrophosphatase activity"/>
    <property type="evidence" value="ECO:0007669"/>
    <property type="project" value="TreeGrafter"/>
</dbReference>
<dbReference type="PROSITE" id="PS51462">
    <property type="entry name" value="NUDIX"/>
    <property type="match status" value="1"/>
</dbReference>
<gene>
    <name evidence="4" type="ORF">GBAR_LOCUS28964</name>
</gene>
<dbReference type="Gene3D" id="3.40.630.30">
    <property type="match status" value="1"/>
</dbReference>
<sequence>MTQLSSKQLLEARANPFGGMVIVPAELPSDATEFAQRLEVSLKQWTADGIKAAWLEVPIAKAALIPDAVNQGFTFHHSSEEYLMLTTILQDGAWVPHYATHYIGIGGVVLTPERELLVVRELYGVAGRPPTLKLPGGALHPNENLAEAVEREVLEETGVRAEFEAIACFRHWHGYRYGKSDIYFVGRLRPLSREITMQADEIQECLWLPVDEFLSREDISNFNKQIVRAALESEGVVQSFIPGFGGPDTREYFMPGHLVDGEGVWAYPGRDAVVDVQ</sequence>
<dbReference type="InterPro" id="IPR000086">
    <property type="entry name" value="NUDIX_hydrolase_dom"/>
</dbReference>
<dbReference type="InterPro" id="IPR020084">
    <property type="entry name" value="NUDIX_hydrolase_CS"/>
</dbReference>
<feature type="domain" description="Nudix hydrolase" evidence="3">
    <location>
        <begin position="100"/>
        <end position="232"/>
    </location>
</feature>
<evidence type="ECO:0000256" key="2">
    <source>
        <dbReference type="ARBA" id="ARBA00022801"/>
    </source>
</evidence>
<protein>
    <submittedName>
        <fullName evidence="4">Nudix hydrolase 8</fullName>
    </submittedName>
</protein>
<dbReference type="InterPro" id="IPR003293">
    <property type="entry name" value="Nudix_hydrolase6-like"/>
</dbReference>
<proteinExistence type="inferred from homology"/>
<dbReference type="AlphaFoldDB" id="A0AA35TSG0"/>
<evidence type="ECO:0000256" key="1">
    <source>
        <dbReference type="ARBA" id="ARBA00005582"/>
    </source>
</evidence>
<accession>A0AA35TSG0</accession>
<dbReference type="PANTHER" id="PTHR13994">
    <property type="entry name" value="NUDIX HYDROLASE RELATED"/>
    <property type="match status" value="1"/>
</dbReference>
<dbReference type="GO" id="GO:0047631">
    <property type="term" value="F:ADP-ribose diphosphatase activity"/>
    <property type="evidence" value="ECO:0007669"/>
    <property type="project" value="TreeGrafter"/>
</dbReference>
<dbReference type="Gene3D" id="3.90.79.10">
    <property type="entry name" value="Nucleoside Triphosphate Pyrophosphohydrolase"/>
    <property type="match status" value="1"/>
</dbReference>
<dbReference type="InterPro" id="IPR015797">
    <property type="entry name" value="NUDIX_hydrolase-like_dom_sf"/>
</dbReference>
<name>A0AA35TSG0_GEOBA</name>
<organism evidence="4 5">
    <name type="scientific">Geodia barretti</name>
    <name type="common">Barrett's horny sponge</name>
    <dbReference type="NCBI Taxonomy" id="519541"/>
    <lineage>
        <taxon>Eukaryota</taxon>
        <taxon>Metazoa</taxon>
        <taxon>Porifera</taxon>
        <taxon>Demospongiae</taxon>
        <taxon>Heteroscleromorpha</taxon>
        <taxon>Tetractinellida</taxon>
        <taxon>Astrophorina</taxon>
        <taxon>Geodiidae</taxon>
        <taxon>Geodia</taxon>
    </lineage>
</organism>
<dbReference type="CDD" id="cd04670">
    <property type="entry name" value="NUDIX_ASFGF2_Nudt6"/>
    <property type="match status" value="1"/>
</dbReference>
<evidence type="ECO:0000313" key="5">
    <source>
        <dbReference type="Proteomes" id="UP001174909"/>
    </source>
</evidence>
<keyword evidence="2 4" id="KW-0378">Hydrolase</keyword>
<dbReference type="InterPro" id="IPR040618">
    <property type="entry name" value="Pre-Nudix"/>
</dbReference>
<keyword evidence="5" id="KW-1185">Reference proteome</keyword>